<dbReference type="STRING" id="760192.Halhy_6403"/>
<sequence>MIKTTTVLIILWLGVFLFGTNHFLFGQADLFFNELTSRNGLEDTKVVFVYKDTRGFTWIGALGGLYRFDGLEVIYYGEAKGVDEPYLQGSMLEDKYGNLWFCAYNKLFCYERMRDTCLSFGGFQERKSKETLDDYGLIALDEQNQLWLTAGQKLFQVDLDKTLRNKKLSFQAYQTGEQKIEGKRFLPLLNADQQFTGFVEFFFIGSGMRIWHKHSDQSFQSKRYFTSDNGKLPEIKVKQVLPIQNKSAEYLLCTSLGLALFDATNENLGQFFALPNRINITFAVYFQPGLVLCSTSDGLYFFNLRKKTFSRAKDWSANLNTSIISRNNFRELHLDRDGILWGLAFDEGLCYADPKLVKASFTDLPFKVECLQETSNGGLLIGSVNGFYLLKKTGERSHFLPNERINAFYKDRNQKWIWVITEKHLYTFEPGTAKLNKIFEDPGFPWSLYQSSDDTYWMGNIQGVKKLNVDQRHKMRISSQTAQLLGDRNIWEDTHYKRLYLQENLSNLHVYHYQQGDWLSDTSFSIKGQLGGYLIPRGSDKIWVATIKGIKLIHRTKLSIEDLPIPSYWPSSNITGMLQDQEGIIWVSTNTNLLCFSPRGKPLQVHNTQEGLFAAPFQYETLQRLSDNSLVIAGRYGFSRFYPQQMVQDQALPKVQLTRLLIQGRPFDEVFPADSAISEKKYICLKYKQNTISLRLIGIELGQPSNVKVQYYLQGLEKQAEASIRNQVAEPRYGRLAPGKYTLMARAANANGVWSDWRAKMRIEIIPPIYMRWWFMLLALLLFSLGIVGLVQLYYRAQLRDARVRNEEQERILRDIHDLTSGKVVFFQDFREFAKDKIPQVEFKDKALNIAEQALQLFNRISSAVRNSKEIDSTLLEFLHQLITESRKMVADQLVFEAQLDASIPYRWVAGESKKHLNLVVQEALGNILKHANATQVQLSAKVVDGKLSIVLKDNGSGIPTAVVAQIKPTATVKESGNGLGNMLWRMKSIGGHIEWINQHGTSVIISIPLQKVQPKRRSLGNFNKLTLL</sequence>
<feature type="domain" description="Histidine kinase/HSP90-like ATPase" evidence="3">
    <location>
        <begin position="912"/>
        <end position="1012"/>
    </location>
</feature>
<dbReference type="Gene3D" id="2.130.10.10">
    <property type="entry name" value="YVTN repeat-like/Quinoprotein amine dehydrogenase"/>
    <property type="match status" value="3"/>
</dbReference>
<evidence type="ECO:0000256" key="2">
    <source>
        <dbReference type="SAM" id="Phobius"/>
    </source>
</evidence>
<dbReference type="SUPFAM" id="SSF55874">
    <property type="entry name" value="ATPase domain of HSP90 chaperone/DNA topoisomerase II/histidine kinase"/>
    <property type="match status" value="1"/>
</dbReference>
<dbReference type="GO" id="GO:0000155">
    <property type="term" value="F:phosphorelay sensor kinase activity"/>
    <property type="evidence" value="ECO:0007669"/>
    <property type="project" value="TreeGrafter"/>
</dbReference>
<dbReference type="CDD" id="cd16917">
    <property type="entry name" value="HATPase_UhpB-NarQ-NarX-like"/>
    <property type="match status" value="1"/>
</dbReference>
<dbReference type="PANTHER" id="PTHR43547:SF2">
    <property type="entry name" value="HYBRID SIGNAL TRANSDUCTION HISTIDINE KINASE C"/>
    <property type="match status" value="1"/>
</dbReference>
<feature type="transmembrane region" description="Helical" evidence="2">
    <location>
        <begin position="773"/>
        <end position="795"/>
    </location>
</feature>
<protein>
    <submittedName>
        <fullName evidence="4">Signal transduction histidine kinase</fullName>
    </submittedName>
</protein>
<dbReference type="Pfam" id="PF07494">
    <property type="entry name" value="Reg_prop"/>
    <property type="match status" value="1"/>
</dbReference>
<proteinExistence type="predicted"/>
<evidence type="ECO:0000313" key="4">
    <source>
        <dbReference type="EMBL" id="AEE54222.1"/>
    </source>
</evidence>
<reference evidence="4 5" key="1">
    <citation type="journal article" date="2011" name="Stand. Genomic Sci.">
        <title>Complete genome sequence of Haliscomenobacter hydrossis type strain (O).</title>
        <authorList>
            <consortium name="US DOE Joint Genome Institute (JGI-PGF)"/>
            <person name="Daligault H."/>
            <person name="Lapidus A."/>
            <person name="Zeytun A."/>
            <person name="Nolan M."/>
            <person name="Lucas S."/>
            <person name="Del Rio T.G."/>
            <person name="Tice H."/>
            <person name="Cheng J.F."/>
            <person name="Tapia R."/>
            <person name="Han C."/>
            <person name="Goodwin L."/>
            <person name="Pitluck S."/>
            <person name="Liolios K."/>
            <person name="Pagani I."/>
            <person name="Ivanova N."/>
            <person name="Huntemann M."/>
            <person name="Mavromatis K."/>
            <person name="Mikhailova N."/>
            <person name="Pati A."/>
            <person name="Chen A."/>
            <person name="Palaniappan K."/>
            <person name="Land M."/>
            <person name="Hauser L."/>
            <person name="Brambilla E.M."/>
            <person name="Rohde M."/>
            <person name="Verbarg S."/>
            <person name="Goker M."/>
            <person name="Bristow J."/>
            <person name="Eisen J.A."/>
            <person name="Markowitz V."/>
            <person name="Hugenholtz P."/>
            <person name="Kyrpides N.C."/>
            <person name="Klenk H.P."/>
            <person name="Woyke T."/>
        </authorList>
    </citation>
    <scope>NUCLEOTIDE SEQUENCE [LARGE SCALE GENOMIC DNA]</scope>
    <source>
        <strain evidence="5">ATCC 27775 / DSM 1100 / LMG 10767 / O</strain>
    </source>
</reference>
<dbReference type="HOGENOM" id="CLU_000445_28_2_10"/>
<dbReference type="Proteomes" id="UP000008461">
    <property type="component" value="Chromosome"/>
</dbReference>
<dbReference type="PANTHER" id="PTHR43547">
    <property type="entry name" value="TWO-COMPONENT HISTIDINE KINASE"/>
    <property type="match status" value="1"/>
</dbReference>
<evidence type="ECO:0000259" key="3">
    <source>
        <dbReference type="SMART" id="SM00387"/>
    </source>
</evidence>
<dbReference type="InterPro" id="IPR011123">
    <property type="entry name" value="Y_Y_Y"/>
</dbReference>
<dbReference type="SUPFAM" id="SSF63829">
    <property type="entry name" value="Calcium-dependent phosphotriesterase"/>
    <property type="match status" value="1"/>
</dbReference>
<dbReference type="InterPro" id="IPR036890">
    <property type="entry name" value="HATPase_C_sf"/>
</dbReference>
<evidence type="ECO:0000313" key="5">
    <source>
        <dbReference type="Proteomes" id="UP000008461"/>
    </source>
</evidence>
<dbReference type="AlphaFoldDB" id="F4KQ61"/>
<organism evidence="4 5">
    <name type="scientific">Haliscomenobacter hydrossis (strain ATCC 27775 / DSM 1100 / LMG 10767 / O)</name>
    <dbReference type="NCBI Taxonomy" id="760192"/>
    <lineage>
        <taxon>Bacteria</taxon>
        <taxon>Pseudomonadati</taxon>
        <taxon>Bacteroidota</taxon>
        <taxon>Saprospiria</taxon>
        <taxon>Saprospirales</taxon>
        <taxon>Haliscomenobacteraceae</taxon>
        <taxon>Haliscomenobacter</taxon>
    </lineage>
</organism>
<gene>
    <name evidence="4" type="ordered locus">Halhy_6403</name>
</gene>
<keyword evidence="1" id="KW-0597">Phosphoprotein</keyword>
<keyword evidence="5" id="KW-1185">Reference proteome</keyword>
<reference key="2">
    <citation type="submission" date="2011-04" db="EMBL/GenBank/DDBJ databases">
        <title>Complete sequence of chromosome of Haliscomenobacter hydrossis DSM 1100.</title>
        <authorList>
            <consortium name="US DOE Joint Genome Institute (JGI-PGF)"/>
            <person name="Lucas S."/>
            <person name="Han J."/>
            <person name="Lapidus A."/>
            <person name="Bruce D."/>
            <person name="Goodwin L."/>
            <person name="Pitluck S."/>
            <person name="Peters L."/>
            <person name="Kyrpides N."/>
            <person name="Mavromatis K."/>
            <person name="Ivanova N."/>
            <person name="Ovchinnikova G."/>
            <person name="Pagani I."/>
            <person name="Daligault H."/>
            <person name="Detter J.C."/>
            <person name="Han C."/>
            <person name="Land M."/>
            <person name="Hauser L."/>
            <person name="Markowitz V."/>
            <person name="Cheng J.-F."/>
            <person name="Hugenholtz P."/>
            <person name="Woyke T."/>
            <person name="Wu D."/>
            <person name="Verbarg S."/>
            <person name="Frueling A."/>
            <person name="Brambilla E."/>
            <person name="Klenk H.-P."/>
            <person name="Eisen J.A."/>
        </authorList>
    </citation>
    <scope>NUCLEOTIDE SEQUENCE</scope>
    <source>
        <strain>DSM 1100</strain>
    </source>
</reference>
<dbReference type="InterPro" id="IPR003594">
    <property type="entry name" value="HATPase_dom"/>
</dbReference>
<dbReference type="InterPro" id="IPR015943">
    <property type="entry name" value="WD40/YVTN_repeat-like_dom_sf"/>
</dbReference>
<evidence type="ECO:0000256" key="1">
    <source>
        <dbReference type="ARBA" id="ARBA00022553"/>
    </source>
</evidence>
<dbReference type="SMART" id="SM00387">
    <property type="entry name" value="HATPase_c"/>
    <property type="match status" value="1"/>
</dbReference>
<keyword evidence="2" id="KW-1133">Transmembrane helix</keyword>
<dbReference type="KEGG" id="hhy:Halhy_6403"/>
<dbReference type="eggNOG" id="COG3292">
    <property type="taxonomic scope" value="Bacteria"/>
</dbReference>
<name>F4KQ61_HALH1</name>
<dbReference type="Gene3D" id="2.60.40.10">
    <property type="entry name" value="Immunoglobulins"/>
    <property type="match status" value="1"/>
</dbReference>
<keyword evidence="2" id="KW-0472">Membrane</keyword>
<dbReference type="Gene3D" id="3.30.565.10">
    <property type="entry name" value="Histidine kinase-like ATPase, C-terminal domain"/>
    <property type="match status" value="1"/>
</dbReference>
<dbReference type="Pfam" id="PF07495">
    <property type="entry name" value="Y_Y_Y"/>
    <property type="match status" value="1"/>
</dbReference>
<dbReference type="EMBL" id="CP002691">
    <property type="protein sequence ID" value="AEE54222.1"/>
    <property type="molecule type" value="Genomic_DNA"/>
</dbReference>
<keyword evidence="4" id="KW-0418">Kinase</keyword>
<dbReference type="InterPro" id="IPR011110">
    <property type="entry name" value="Reg_prop"/>
</dbReference>
<dbReference type="eggNOG" id="COG4585">
    <property type="taxonomic scope" value="Bacteria"/>
</dbReference>
<keyword evidence="2" id="KW-0812">Transmembrane</keyword>
<keyword evidence="4" id="KW-0808">Transferase</keyword>
<accession>F4KQ61</accession>
<dbReference type="Pfam" id="PF02518">
    <property type="entry name" value="HATPase_c"/>
    <property type="match status" value="1"/>
</dbReference>
<dbReference type="InterPro" id="IPR013783">
    <property type="entry name" value="Ig-like_fold"/>
</dbReference>